<name>A0A9J5YEH3_SOLCO</name>
<dbReference type="Proteomes" id="UP000824120">
    <property type="component" value="Chromosome 6"/>
</dbReference>
<comment type="caution">
    <text evidence="1">The sequence shown here is derived from an EMBL/GenBank/DDBJ whole genome shotgun (WGS) entry which is preliminary data.</text>
</comment>
<keyword evidence="2" id="KW-1185">Reference proteome</keyword>
<evidence type="ECO:0000313" key="2">
    <source>
        <dbReference type="Proteomes" id="UP000824120"/>
    </source>
</evidence>
<gene>
    <name evidence="1" type="ORF">H5410_030035</name>
</gene>
<evidence type="ECO:0000313" key="1">
    <source>
        <dbReference type="EMBL" id="KAG5598665.1"/>
    </source>
</evidence>
<dbReference type="EMBL" id="JACXVP010000006">
    <property type="protein sequence ID" value="KAG5598665.1"/>
    <property type="molecule type" value="Genomic_DNA"/>
</dbReference>
<protein>
    <submittedName>
        <fullName evidence="1">Uncharacterized protein</fullName>
    </submittedName>
</protein>
<accession>A0A9J5YEH3</accession>
<reference evidence="1 2" key="1">
    <citation type="submission" date="2020-09" db="EMBL/GenBank/DDBJ databases">
        <title>De no assembly of potato wild relative species, Solanum commersonii.</title>
        <authorList>
            <person name="Cho K."/>
        </authorList>
    </citation>
    <scope>NUCLEOTIDE SEQUENCE [LARGE SCALE GENOMIC DNA]</scope>
    <source>
        <strain evidence="1">LZ3.2</strain>
        <tissue evidence="1">Leaf</tissue>
    </source>
</reference>
<organism evidence="1 2">
    <name type="scientific">Solanum commersonii</name>
    <name type="common">Commerson's wild potato</name>
    <name type="synonym">Commerson's nightshade</name>
    <dbReference type="NCBI Taxonomy" id="4109"/>
    <lineage>
        <taxon>Eukaryota</taxon>
        <taxon>Viridiplantae</taxon>
        <taxon>Streptophyta</taxon>
        <taxon>Embryophyta</taxon>
        <taxon>Tracheophyta</taxon>
        <taxon>Spermatophyta</taxon>
        <taxon>Magnoliopsida</taxon>
        <taxon>eudicotyledons</taxon>
        <taxon>Gunneridae</taxon>
        <taxon>Pentapetalae</taxon>
        <taxon>asterids</taxon>
        <taxon>lamiids</taxon>
        <taxon>Solanales</taxon>
        <taxon>Solanaceae</taxon>
        <taxon>Solanoideae</taxon>
        <taxon>Solaneae</taxon>
        <taxon>Solanum</taxon>
    </lineage>
</organism>
<sequence length="222" mass="24618">MNLILKDSRLRCTTSLDQHLRRNSINISPTISVKEFIPILQIPFKATMLDLLKRKYACSLSILEGYVNNITHTDVVSAYGTIDFFMISKWTCQPVAFALEAISIATSSLSLSFVAKVVIGPTRATGLRISNRARIEGKTESISGERKILSQDETMNPDGANEKAIAGIIAQLNAYRCENEFQRKWGYVYDSTLARDNENLSIFGSIVVSAVGLLYNSTLVKT</sequence>
<proteinExistence type="predicted"/>
<dbReference type="AlphaFoldDB" id="A0A9J5YEH3"/>